<keyword evidence="5 12" id="KW-0378">Hydrolase</keyword>
<evidence type="ECO:0000259" key="13">
    <source>
        <dbReference type="PROSITE" id="PS51479"/>
    </source>
</evidence>
<keyword evidence="6 12" id="KW-0862">Zinc</keyword>
<dbReference type="InterPro" id="IPR039693">
    <property type="entry name" value="Rtr1/RPAP2"/>
</dbReference>
<dbReference type="GO" id="GO:0008420">
    <property type="term" value="F:RNA polymerase II CTD heptapeptide repeat phosphatase activity"/>
    <property type="evidence" value="ECO:0007669"/>
    <property type="project" value="UniProtKB-UniRule"/>
</dbReference>
<dbReference type="EC" id="3.1.3.16" evidence="12"/>
<evidence type="ECO:0000256" key="12">
    <source>
        <dbReference type="RuleBase" id="RU367080"/>
    </source>
</evidence>
<evidence type="ECO:0000256" key="11">
    <source>
        <dbReference type="PROSITE-ProRule" id="PRU00812"/>
    </source>
</evidence>
<sequence>MMPHSSQQENNSDVKSQKLKTIEKTIRSQVECEERAFHIVNKLIESHVDGDYLVECGKLINATHYTDIIEERTISRLCGYPVCPNSLGEIPKNKYHISTRTNKVYEISERKVSQLEKDNIVLKPGEWTLAALFILKMLAVKYPRIESSFSSQAALRHFSAVLTRLGQSLAQLHTLTEDILSVAELDNR</sequence>
<reference evidence="14 15" key="1">
    <citation type="journal article" date="2021" name="Elife">
        <title>Chloroplast acquisition without the gene transfer in kleptoplastic sea slugs, Plakobranchus ocellatus.</title>
        <authorList>
            <person name="Maeda T."/>
            <person name="Takahashi S."/>
            <person name="Yoshida T."/>
            <person name="Shimamura S."/>
            <person name="Takaki Y."/>
            <person name="Nagai Y."/>
            <person name="Toyoda A."/>
            <person name="Suzuki Y."/>
            <person name="Arimoto A."/>
            <person name="Ishii H."/>
            <person name="Satoh N."/>
            <person name="Nishiyama T."/>
            <person name="Hasebe M."/>
            <person name="Maruyama T."/>
            <person name="Minagawa J."/>
            <person name="Obokata J."/>
            <person name="Shigenobu S."/>
        </authorList>
    </citation>
    <scope>NUCLEOTIDE SEQUENCE [LARGE SCALE GENOMIC DNA]</scope>
</reference>
<evidence type="ECO:0000256" key="6">
    <source>
        <dbReference type="ARBA" id="ARBA00022833"/>
    </source>
</evidence>
<evidence type="ECO:0000256" key="5">
    <source>
        <dbReference type="ARBA" id="ARBA00022801"/>
    </source>
</evidence>
<evidence type="ECO:0000256" key="4">
    <source>
        <dbReference type="ARBA" id="ARBA00022771"/>
    </source>
</evidence>
<keyword evidence="7 12" id="KW-0904">Protein phosphatase</keyword>
<comment type="similarity">
    <text evidence="2 11 12">Belongs to the RPAP2 family.</text>
</comment>
<evidence type="ECO:0000256" key="1">
    <source>
        <dbReference type="ARBA" id="ARBA00004123"/>
    </source>
</evidence>
<feature type="domain" description="RTR1-type" evidence="13">
    <location>
        <begin position="55"/>
        <end position="183"/>
    </location>
</feature>
<evidence type="ECO:0000256" key="3">
    <source>
        <dbReference type="ARBA" id="ARBA00022723"/>
    </source>
</evidence>
<comment type="subcellular location">
    <subcellularLocation>
        <location evidence="1 12">Nucleus</location>
    </subcellularLocation>
</comment>
<comment type="function">
    <text evidence="12">Putative RNA polymerase II subunit B1 C-terminal domain (CTD) phosphatase involved in RNA polymerase II transcription regulation.</text>
</comment>
<dbReference type="AlphaFoldDB" id="A0AAV3Z9Z7"/>
<keyword evidence="3 12" id="KW-0479">Metal-binding</keyword>
<dbReference type="PROSITE" id="PS51479">
    <property type="entry name" value="ZF_RTR1"/>
    <property type="match status" value="1"/>
</dbReference>
<evidence type="ECO:0000256" key="9">
    <source>
        <dbReference type="ARBA" id="ARBA00047761"/>
    </source>
</evidence>
<protein>
    <recommendedName>
        <fullName evidence="12">RNA polymerase II subunit B1 CTD phosphatase RPAP2 homolog</fullName>
        <ecNumber evidence="12">3.1.3.16</ecNumber>
    </recommendedName>
</protein>
<dbReference type="InterPro" id="IPR038534">
    <property type="entry name" value="Rtr1/RPAP2_sf"/>
</dbReference>
<dbReference type="Gene3D" id="1.25.40.820">
    <property type="match status" value="1"/>
</dbReference>
<keyword evidence="8 12" id="KW-0539">Nucleus</keyword>
<dbReference type="GO" id="GO:0005737">
    <property type="term" value="C:cytoplasm"/>
    <property type="evidence" value="ECO:0007669"/>
    <property type="project" value="TreeGrafter"/>
</dbReference>
<evidence type="ECO:0000256" key="7">
    <source>
        <dbReference type="ARBA" id="ARBA00022912"/>
    </source>
</evidence>
<dbReference type="GO" id="GO:0005634">
    <property type="term" value="C:nucleus"/>
    <property type="evidence" value="ECO:0007669"/>
    <property type="project" value="UniProtKB-SubCell"/>
</dbReference>
<evidence type="ECO:0000256" key="10">
    <source>
        <dbReference type="ARBA" id="ARBA00048336"/>
    </source>
</evidence>
<dbReference type="Pfam" id="PF04181">
    <property type="entry name" value="RPAP2_Rtr1"/>
    <property type="match status" value="1"/>
</dbReference>
<dbReference type="PANTHER" id="PTHR14732:SF0">
    <property type="entry name" value="RNA POLYMERASE II SUBUNIT B1 CTD PHOSPHATASE RPAP2-RELATED"/>
    <property type="match status" value="1"/>
</dbReference>
<comment type="caution">
    <text evidence="14">The sequence shown here is derived from an EMBL/GenBank/DDBJ whole genome shotgun (WGS) entry which is preliminary data.</text>
</comment>
<dbReference type="GO" id="GO:0008270">
    <property type="term" value="F:zinc ion binding"/>
    <property type="evidence" value="ECO:0007669"/>
    <property type="project" value="UniProtKB-KW"/>
</dbReference>
<comment type="catalytic activity">
    <reaction evidence="10 12">
        <text>O-phospho-L-threonyl-[protein] + H2O = L-threonyl-[protein] + phosphate</text>
        <dbReference type="Rhea" id="RHEA:47004"/>
        <dbReference type="Rhea" id="RHEA-COMP:11060"/>
        <dbReference type="Rhea" id="RHEA-COMP:11605"/>
        <dbReference type="ChEBI" id="CHEBI:15377"/>
        <dbReference type="ChEBI" id="CHEBI:30013"/>
        <dbReference type="ChEBI" id="CHEBI:43474"/>
        <dbReference type="ChEBI" id="CHEBI:61977"/>
        <dbReference type="EC" id="3.1.3.16"/>
    </reaction>
</comment>
<organism evidence="14 15">
    <name type="scientific">Plakobranchus ocellatus</name>
    <dbReference type="NCBI Taxonomy" id="259542"/>
    <lineage>
        <taxon>Eukaryota</taxon>
        <taxon>Metazoa</taxon>
        <taxon>Spiralia</taxon>
        <taxon>Lophotrochozoa</taxon>
        <taxon>Mollusca</taxon>
        <taxon>Gastropoda</taxon>
        <taxon>Heterobranchia</taxon>
        <taxon>Euthyneura</taxon>
        <taxon>Panpulmonata</taxon>
        <taxon>Sacoglossa</taxon>
        <taxon>Placobranchoidea</taxon>
        <taxon>Plakobranchidae</taxon>
        <taxon>Plakobranchus</taxon>
    </lineage>
</organism>
<dbReference type="Proteomes" id="UP000735302">
    <property type="component" value="Unassembled WGS sequence"/>
</dbReference>
<proteinExistence type="inferred from homology"/>
<dbReference type="PANTHER" id="PTHR14732">
    <property type="entry name" value="RNA POLYMERASE II SUBUNIT B1 CTD PHOSPHATASE RPAP2-RELATED"/>
    <property type="match status" value="1"/>
</dbReference>
<gene>
    <name evidence="14" type="ORF">PoB_001727900</name>
</gene>
<dbReference type="EMBL" id="BLXT01002061">
    <property type="protein sequence ID" value="GFN90773.1"/>
    <property type="molecule type" value="Genomic_DNA"/>
</dbReference>
<dbReference type="GO" id="GO:0043175">
    <property type="term" value="F:RNA polymerase core enzyme binding"/>
    <property type="evidence" value="ECO:0007669"/>
    <property type="project" value="UniProtKB-UniRule"/>
</dbReference>
<keyword evidence="15" id="KW-1185">Reference proteome</keyword>
<name>A0AAV3Z9Z7_9GAST</name>
<evidence type="ECO:0000313" key="14">
    <source>
        <dbReference type="EMBL" id="GFN90773.1"/>
    </source>
</evidence>
<evidence type="ECO:0000256" key="8">
    <source>
        <dbReference type="ARBA" id="ARBA00023242"/>
    </source>
</evidence>
<comment type="catalytic activity">
    <reaction evidence="9 12">
        <text>O-phospho-L-seryl-[protein] + H2O = L-seryl-[protein] + phosphate</text>
        <dbReference type="Rhea" id="RHEA:20629"/>
        <dbReference type="Rhea" id="RHEA-COMP:9863"/>
        <dbReference type="Rhea" id="RHEA-COMP:11604"/>
        <dbReference type="ChEBI" id="CHEBI:15377"/>
        <dbReference type="ChEBI" id="CHEBI:29999"/>
        <dbReference type="ChEBI" id="CHEBI:43474"/>
        <dbReference type="ChEBI" id="CHEBI:83421"/>
        <dbReference type="EC" id="3.1.3.16"/>
    </reaction>
</comment>
<evidence type="ECO:0000256" key="2">
    <source>
        <dbReference type="ARBA" id="ARBA00005676"/>
    </source>
</evidence>
<keyword evidence="4 12" id="KW-0863">Zinc-finger</keyword>
<dbReference type="InterPro" id="IPR007308">
    <property type="entry name" value="Rtr1/RPAP2_dom"/>
</dbReference>
<accession>A0AAV3Z9Z7</accession>
<evidence type="ECO:0000313" key="15">
    <source>
        <dbReference type="Proteomes" id="UP000735302"/>
    </source>
</evidence>